<keyword evidence="2" id="KW-1185">Reference proteome</keyword>
<dbReference type="EMBL" id="CABVMM010000008">
    <property type="protein sequence ID" value="VVV01036.1"/>
    <property type="molecule type" value="Genomic_DNA"/>
</dbReference>
<protein>
    <submittedName>
        <fullName evidence="1">Uncharacterized protein</fullName>
    </submittedName>
</protein>
<gene>
    <name evidence="1" type="ORF">FVB9532_02314</name>
</gene>
<evidence type="ECO:0000313" key="1">
    <source>
        <dbReference type="EMBL" id="VVV01036.1"/>
    </source>
</evidence>
<name>A0AC61Y950_9FLAO</name>
<comment type="caution">
    <text evidence="1">The sequence shown here is derived from an EMBL/GenBank/DDBJ whole genome shotgun (WGS) entry which is preliminary data.</text>
</comment>
<organism evidence="1 2">
    <name type="scientific">Mesonia oceanica</name>
    <dbReference type="NCBI Taxonomy" id="2687242"/>
    <lineage>
        <taxon>Bacteria</taxon>
        <taxon>Pseudomonadati</taxon>
        <taxon>Bacteroidota</taxon>
        <taxon>Flavobacteriia</taxon>
        <taxon>Flavobacteriales</taxon>
        <taxon>Flavobacteriaceae</taxon>
        <taxon>Mesonia</taxon>
    </lineage>
</organism>
<accession>A0AC61Y950</accession>
<proteinExistence type="predicted"/>
<dbReference type="Proteomes" id="UP000356253">
    <property type="component" value="Unassembled WGS sequence"/>
</dbReference>
<sequence>MKIKFPLLILLILLFTNCIPDERKMMKTEVLLAKKYHAESFQLNFLTVKTKTYKRTKDHKKLLSVSIKNTTDIQKIFEDDTYSSERANSIANYIIDSLRFERLPFEPSELKIEFISEVGFSFLKNEAKKTYTYQFVK</sequence>
<reference evidence="1" key="1">
    <citation type="submission" date="2019-09" db="EMBL/GenBank/DDBJ databases">
        <authorList>
            <person name="Rodrigo-Torres L."/>
            <person name="Arahal R. D."/>
            <person name="Lucena T."/>
        </authorList>
    </citation>
    <scope>NUCLEOTIDE SEQUENCE</scope>
    <source>
        <strain evidence="1">ISS653</strain>
    </source>
</reference>
<evidence type="ECO:0000313" key="2">
    <source>
        <dbReference type="Proteomes" id="UP000356253"/>
    </source>
</evidence>